<comment type="caution">
    <text evidence="4">The sequence shown here is derived from an EMBL/GenBank/DDBJ whole genome shotgun (WGS) entry which is preliminary data.</text>
</comment>
<reference evidence="4 5" key="1">
    <citation type="journal article" date="2021" name="Nat. Commun.">
        <title>Genetic determinants of endophytism in the Arabidopsis root mycobiome.</title>
        <authorList>
            <person name="Mesny F."/>
            <person name="Miyauchi S."/>
            <person name="Thiergart T."/>
            <person name="Pickel B."/>
            <person name="Atanasova L."/>
            <person name="Karlsson M."/>
            <person name="Huettel B."/>
            <person name="Barry K.W."/>
            <person name="Haridas S."/>
            <person name="Chen C."/>
            <person name="Bauer D."/>
            <person name="Andreopoulos W."/>
            <person name="Pangilinan J."/>
            <person name="LaButti K."/>
            <person name="Riley R."/>
            <person name="Lipzen A."/>
            <person name="Clum A."/>
            <person name="Drula E."/>
            <person name="Henrissat B."/>
            <person name="Kohler A."/>
            <person name="Grigoriev I.V."/>
            <person name="Martin F.M."/>
            <person name="Hacquard S."/>
        </authorList>
    </citation>
    <scope>NUCLEOTIDE SEQUENCE [LARGE SCALE GENOMIC DNA]</scope>
    <source>
        <strain evidence="4 5">MPI-SDFR-AT-0080</strain>
    </source>
</reference>
<comment type="subcellular location">
    <subcellularLocation>
        <location evidence="1">Nucleus</location>
    </subcellularLocation>
</comment>
<name>A0ABQ8FVM5_9PEZI</name>
<sequence>MISRDIQSPPSAYRIARRQEVKPSDMGAQQSLIHYGPPVPDVPEEAWGRSVRPPVPRAKENSATPSLVYSRRKSRRERRSTPDAPSRSGSRRRRASEPDSKQDSAARPKLRQTALVRRHSLADLSHRGLSQSSDVLRIPGATLLFDAFLDSTVFQVLPGDAGVAALAPVVLNDDMAMHALLALSGSYLQGAVPGVDIRGRYHYGRALHALRDRVTHCVEAKSMETDKPAMLLTVLLLCNFELNCGDPHKASAVHLNAARQMIRNCKEGDGRKHGWTLLSFAMEYFGFTSISAAVIEASKHVPEVSVDSRTILPTLQSLEELRARFGFDFGLSFPVLAEVPRAIRVTVEEGKSIYTGPVVQVSDGVKVKTEDCDDVLEQKRPRVKTPTAPPMAVASEVLRLTILLFLNIIDHGSQPLDQNLLNKIDPYVDEFYQVIDGIELNGVITAPLMWSCVLFGSCTHRQEQRDLLRAMIQQSSFKPAFIRTVVKVLEHICMLLATYVAARNGYYSTSTRDALSTLTITNTQITVSDLAAAHRFHRFEEPLLCIASTIAAMSDSDEKVKMAETSREIFERKKAWLAAKEESYIICLRSNQL</sequence>
<dbReference type="InterPro" id="IPR021858">
    <property type="entry name" value="Fun_TF"/>
</dbReference>
<accession>A0ABQ8FVM5</accession>
<gene>
    <name evidence="4" type="ORF">B0J12DRAFT_789661</name>
</gene>
<dbReference type="PANTHER" id="PTHR37534:SF7">
    <property type="entry name" value="TRANSCRIPTIONAL ACTIVATOR PROTEIN UGA3"/>
    <property type="match status" value="1"/>
</dbReference>
<evidence type="ECO:0000256" key="3">
    <source>
        <dbReference type="SAM" id="MobiDB-lite"/>
    </source>
</evidence>
<feature type="compositionally biased region" description="Basic and acidic residues" evidence="3">
    <location>
        <begin position="95"/>
        <end position="106"/>
    </location>
</feature>
<dbReference type="PANTHER" id="PTHR37534">
    <property type="entry name" value="TRANSCRIPTIONAL ACTIVATOR PROTEIN UGA3"/>
    <property type="match status" value="1"/>
</dbReference>
<evidence type="ECO:0000256" key="1">
    <source>
        <dbReference type="ARBA" id="ARBA00004123"/>
    </source>
</evidence>
<evidence type="ECO:0000313" key="4">
    <source>
        <dbReference type="EMBL" id="KAH7030030.1"/>
    </source>
</evidence>
<evidence type="ECO:0000313" key="5">
    <source>
        <dbReference type="Proteomes" id="UP000774617"/>
    </source>
</evidence>
<dbReference type="Pfam" id="PF11951">
    <property type="entry name" value="Fungal_trans_2"/>
    <property type="match status" value="1"/>
</dbReference>
<keyword evidence="5" id="KW-1185">Reference proteome</keyword>
<proteinExistence type="predicted"/>
<evidence type="ECO:0000256" key="2">
    <source>
        <dbReference type="ARBA" id="ARBA00023242"/>
    </source>
</evidence>
<dbReference type="EMBL" id="JAGTJR010000046">
    <property type="protein sequence ID" value="KAH7030030.1"/>
    <property type="molecule type" value="Genomic_DNA"/>
</dbReference>
<keyword evidence="2" id="KW-0539">Nucleus</keyword>
<feature type="region of interest" description="Disordered" evidence="3">
    <location>
        <begin position="18"/>
        <end position="112"/>
    </location>
</feature>
<protein>
    <submittedName>
        <fullName evidence="4">Uncharacterized protein</fullName>
    </submittedName>
</protein>
<organism evidence="4 5">
    <name type="scientific">Macrophomina phaseolina</name>
    <dbReference type="NCBI Taxonomy" id="35725"/>
    <lineage>
        <taxon>Eukaryota</taxon>
        <taxon>Fungi</taxon>
        <taxon>Dikarya</taxon>
        <taxon>Ascomycota</taxon>
        <taxon>Pezizomycotina</taxon>
        <taxon>Dothideomycetes</taxon>
        <taxon>Dothideomycetes incertae sedis</taxon>
        <taxon>Botryosphaeriales</taxon>
        <taxon>Botryosphaeriaceae</taxon>
        <taxon>Macrophomina</taxon>
    </lineage>
</organism>
<dbReference type="Proteomes" id="UP000774617">
    <property type="component" value="Unassembled WGS sequence"/>
</dbReference>